<reference evidence="9" key="1">
    <citation type="submission" date="2022-08" db="EMBL/GenBank/DDBJ databases">
        <authorList>
            <consortium name="DOE Joint Genome Institute"/>
            <person name="Min B."/>
            <person name="Riley R."/>
            <person name="Sierra-Patev S."/>
            <person name="Naranjo-Ortiz M."/>
            <person name="Looney B."/>
            <person name="Konkel Z."/>
            <person name="Slot J.C."/>
            <person name="Sakamoto Y."/>
            <person name="Steenwyk J.L."/>
            <person name="Rokas A."/>
            <person name="Carro J."/>
            <person name="Camarero S."/>
            <person name="Ferreira P."/>
            <person name="Molpeceres G."/>
            <person name="Ruiz-Duenas F.J."/>
            <person name="Serrano A."/>
            <person name="Henrissat B."/>
            <person name="Drula E."/>
            <person name="Hughes K.W."/>
            <person name="Mata J.L."/>
            <person name="Ishikawa N.K."/>
            <person name="Vargas-Isla R."/>
            <person name="Ushijima S."/>
            <person name="Smith C.A."/>
            <person name="Ahrendt S."/>
            <person name="Andreopoulos W."/>
            <person name="He G."/>
            <person name="Labutti K."/>
            <person name="Lipzen A."/>
            <person name="Ng V."/>
            <person name="Sandor L."/>
            <person name="Barry K."/>
            <person name="Martinez A.T."/>
            <person name="Xiao Y."/>
            <person name="Gibbons J.G."/>
            <person name="Terashima K."/>
            <person name="Hibbett D.S."/>
            <person name="Grigoriev I.V."/>
        </authorList>
    </citation>
    <scope>NUCLEOTIDE SEQUENCE</scope>
    <source>
        <strain evidence="9">TFB10291</strain>
    </source>
</reference>
<dbReference type="InterPro" id="IPR008271">
    <property type="entry name" value="Ser/Thr_kinase_AS"/>
</dbReference>
<dbReference type="GO" id="GO:0007094">
    <property type="term" value="P:mitotic spindle assembly checkpoint signaling"/>
    <property type="evidence" value="ECO:0007669"/>
    <property type="project" value="TreeGrafter"/>
</dbReference>
<evidence type="ECO:0000256" key="6">
    <source>
        <dbReference type="PROSITE-ProRule" id="PRU10141"/>
    </source>
</evidence>
<keyword evidence="4 9" id="KW-0418">Kinase</keyword>
<feature type="region of interest" description="Disordered" evidence="7">
    <location>
        <begin position="345"/>
        <end position="559"/>
    </location>
</feature>
<proteinExistence type="predicted"/>
<dbReference type="FunFam" id="3.30.200.20:FF:000131">
    <property type="entry name" value="Dual specificity protein kinase TTK"/>
    <property type="match status" value="1"/>
</dbReference>
<evidence type="ECO:0000256" key="5">
    <source>
        <dbReference type="ARBA" id="ARBA00022840"/>
    </source>
</evidence>
<keyword evidence="5 6" id="KW-0067">ATP-binding</keyword>
<feature type="binding site" evidence="6">
    <location>
        <position position="615"/>
    </location>
    <ligand>
        <name>ATP</name>
        <dbReference type="ChEBI" id="CHEBI:30616"/>
    </ligand>
</feature>
<dbReference type="Pfam" id="PF00069">
    <property type="entry name" value="Pkinase"/>
    <property type="match status" value="1"/>
</dbReference>
<dbReference type="PANTHER" id="PTHR22974:SF21">
    <property type="entry name" value="DUAL SPECIFICITY PROTEIN KINASE TTK"/>
    <property type="match status" value="1"/>
</dbReference>
<dbReference type="GO" id="GO:0005524">
    <property type="term" value="F:ATP binding"/>
    <property type="evidence" value="ECO:0007669"/>
    <property type="project" value="UniProtKB-UniRule"/>
</dbReference>
<dbReference type="CDD" id="cd14131">
    <property type="entry name" value="PKc_Mps1"/>
    <property type="match status" value="1"/>
</dbReference>
<evidence type="ECO:0000256" key="1">
    <source>
        <dbReference type="ARBA" id="ARBA00022527"/>
    </source>
</evidence>
<dbReference type="Proteomes" id="UP001163798">
    <property type="component" value="Unassembled WGS sequence"/>
</dbReference>
<feature type="domain" description="Protein kinase" evidence="8">
    <location>
        <begin position="586"/>
        <end position="878"/>
    </location>
</feature>
<dbReference type="PROSITE" id="PS00108">
    <property type="entry name" value="PROTEIN_KINASE_ST"/>
    <property type="match status" value="1"/>
</dbReference>
<dbReference type="PROSITE" id="PS50011">
    <property type="entry name" value="PROTEIN_KINASE_DOM"/>
    <property type="match status" value="1"/>
</dbReference>
<sequence length="947" mass="103462">MSSASLAQDYASPPPMTPHARAPSVSPSSSESSIIDELSFDYDYDEEGNIVRNSKGSRTSPHSFLSTPPTEVSSMAKLDFPKSSSPPLQRTSLSRSESAYTVLNGPATASSDRERAHGSSANPARSFHRVASGPIPTITPTTAESAGPPIRTMPRQYEARQKRHTEEIRARIASTELEEKENAVPPVDDFHGTRPTSSTSSSSRLMPPTRATYGSQSLGGLSRPLIDTAQRVMSSSSRMLLKGTGAKPQINRISESESDGGEDAYAGYGEHGHGLSDGNAYGTDTDADDDEGMPQFMASRSIAPPHSAGIPPPSLIESAGTRPRRSASLSDALRKSAIDLNDGQYNVPLQAAQQRSSSRPGTSLGLRRELPVIPPRRIDDERYENNRENEGDAYQPKPRNTPSPPHYPLHATHKRRDSDTLRGFVAGTNSPTVMEVPRRLSPSVKGLPNGVSSRTSSNDKNVVNMAAKHRRSPTAPEAATGNGLLQPGVVSNVQGRNWAAGDRNSGDIYDAPLYPGSDEKDREREARRERGTSQQSQIALSQVPQAKGPAPPPPRQAAQQQCGTFQRSMSGVDMLMDNAQVNKKAYARLDMVGRGGSSRVFRVLTNASDLYAIKKVALDKTDSETLAGYMNEIALLKRLEGNSRIIRLVDSEVKAGPGGTKGYLLLVMECGEIDLARLINERNQHGLDMVWVAYYWQQMLQAVQVIHDEKIVHSDLKPGNFVLVKGQLKLIDFGIANAIANDTTNIQREHQVGTLNYMSPEAIDLPDGTRRLNKVGRSSDVWSLGCILYQMIYGSTPFSHLTIYQKMKAIPSANFEISYPEYSVPVIPASKSSTGEPKRLEHLRKKVRLDVIVNMKKCLDRSPKDRMTIPELLQEDWLAMKEPTATTPAPEPTPTIKDLLSSEEAVINPFYMGQLLKYGIQLGLAGQKLEDPKDLTKAAEVPFVTYH</sequence>
<dbReference type="GO" id="GO:0005634">
    <property type="term" value="C:nucleus"/>
    <property type="evidence" value="ECO:0007669"/>
    <property type="project" value="TreeGrafter"/>
</dbReference>
<gene>
    <name evidence="9" type="ORF">GGU10DRAFT_393410</name>
</gene>
<name>A0AA38KXZ3_9AGAR</name>
<dbReference type="AlphaFoldDB" id="A0AA38KXZ3"/>
<dbReference type="GO" id="GO:0000776">
    <property type="term" value="C:kinetochore"/>
    <property type="evidence" value="ECO:0007669"/>
    <property type="project" value="TreeGrafter"/>
</dbReference>
<accession>A0AA38KXZ3</accession>
<dbReference type="GO" id="GO:0004674">
    <property type="term" value="F:protein serine/threonine kinase activity"/>
    <property type="evidence" value="ECO:0007669"/>
    <property type="project" value="UniProtKB-KW"/>
</dbReference>
<keyword evidence="3 6" id="KW-0547">Nucleotide-binding</keyword>
<evidence type="ECO:0000256" key="7">
    <source>
        <dbReference type="SAM" id="MobiDB-lite"/>
    </source>
</evidence>
<dbReference type="Gene3D" id="3.30.200.20">
    <property type="entry name" value="Phosphorylase Kinase, domain 1"/>
    <property type="match status" value="1"/>
</dbReference>
<feature type="compositionally biased region" description="Basic and acidic residues" evidence="7">
    <location>
        <begin position="366"/>
        <end position="390"/>
    </location>
</feature>
<feature type="compositionally biased region" description="Polar residues" evidence="7">
    <location>
        <begin position="82"/>
        <end position="101"/>
    </location>
</feature>
<feature type="compositionally biased region" description="Basic and acidic residues" evidence="7">
    <location>
        <begin position="517"/>
        <end position="531"/>
    </location>
</feature>
<feature type="compositionally biased region" description="Acidic residues" evidence="7">
    <location>
        <begin position="38"/>
        <end position="48"/>
    </location>
</feature>
<feature type="compositionally biased region" description="Low complexity" evidence="7">
    <location>
        <begin position="23"/>
        <end position="37"/>
    </location>
</feature>
<keyword evidence="2" id="KW-0808">Transferase</keyword>
<dbReference type="SMART" id="SM00220">
    <property type="entry name" value="S_TKc"/>
    <property type="match status" value="1"/>
</dbReference>
<dbReference type="GO" id="GO:0033316">
    <property type="term" value="P:meiotic spindle assembly checkpoint signaling"/>
    <property type="evidence" value="ECO:0007669"/>
    <property type="project" value="TreeGrafter"/>
</dbReference>
<dbReference type="InterPro" id="IPR017441">
    <property type="entry name" value="Protein_kinase_ATP_BS"/>
</dbReference>
<dbReference type="Gene3D" id="1.10.510.10">
    <property type="entry name" value="Transferase(Phosphotransferase) domain 1"/>
    <property type="match status" value="1"/>
</dbReference>
<evidence type="ECO:0000256" key="4">
    <source>
        <dbReference type="ARBA" id="ARBA00022777"/>
    </source>
</evidence>
<feature type="compositionally biased region" description="Basic and acidic residues" evidence="7">
    <location>
        <begin position="157"/>
        <end position="170"/>
    </location>
</feature>
<dbReference type="InterPro" id="IPR027084">
    <property type="entry name" value="Mps1_cat"/>
</dbReference>
<evidence type="ECO:0000256" key="3">
    <source>
        <dbReference type="ARBA" id="ARBA00022741"/>
    </source>
</evidence>
<organism evidence="9 10">
    <name type="scientific">Lentinula aff. detonsa</name>
    <dbReference type="NCBI Taxonomy" id="2804958"/>
    <lineage>
        <taxon>Eukaryota</taxon>
        <taxon>Fungi</taxon>
        <taxon>Dikarya</taxon>
        <taxon>Basidiomycota</taxon>
        <taxon>Agaricomycotina</taxon>
        <taxon>Agaricomycetes</taxon>
        <taxon>Agaricomycetidae</taxon>
        <taxon>Agaricales</taxon>
        <taxon>Marasmiineae</taxon>
        <taxon>Omphalotaceae</taxon>
        <taxon>Lentinula</taxon>
    </lineage>
</organism>
<feature type="compositionally biased region" description="Polar residues" evidence="7">
    <location>
        <begin position="51"/>
        <end position="73"/>
    </location>
</feature>
<dbReference type="InterPro" id="IPR011009">
    <property type="entry name" value="Kinase-like_dom_sf"/>
</dbReference>
<keyword evidence="1" id="KW-0723">Serine/threonine-protein kinase</keyword>
<evidence type="ECO:0000256" key="2">
    <source>
        <dbReference type="ARBA" id="ARBA00022679"/>
    </source>
</evidence>
<feature type="compositionally biased region" description="Polar residues" evidence="7">
    <location>
        <begin position="351"/>
        <end position="361"/>
    </location>
</feature>
<dbReference type="GO" id="GO:0004712">
    <property type="term" value="F:protein serine/threonine/tyrosine kinase activity"/>
    <property type="evidence" value="ECO:0007669"/>
    <property type="project" value="TreeGrafter"/>
</dbReference>
<dbReference type="PROSITE" id="PS00107">
    <property type="entry name" value="PROTEIN_KINASE_ATP"/>
    <property type="match status" value="1"/>
</dbReference>
<feature type="region of interest" description="Disordered" evidence="7">
    <location>
        <begin position="241"/>
        <end position="330"/>
    </location>
</feature>
<dbReference type="SUPFAM" id="SSF56112">
    <property type="entry name" value="Protein kinase-like (PK-like)"/>
    <property type="match status" value="1"/>
</dbReference>
<dbReference type="GO" id="GO:0098813">
    <property type="term" value="P:nuclear chromosome segregation"/>
    <property type="evidence" value="ECO:0007669"/>
    <property type="project" value="UniProtKB-ARBA"/>
</dbReference>
<dbReference type="GO" id="GO:0034501">
    <property type="term" value="P:protein localization to kinetochore"/>
    <property type="evidence" value="ECO:0007669"/>
    <property type="project" value="TreeGrafter"/>
</dbReference>
<feature type="compositionally biased region" description="Polar residues" evidence="7">
    <location>
        <begin position="450"/>
        <end position="461"/>
    </location>
</feature>
<protein>
    <submittedName>
        <fullName evidence="9">Other/TTK protein kinase</fullName>
    </submittedName>
</protein>
<evidence type="ECO:0000313" key="9">
    <source>
        <dbReference type="EMBL" id="KAJ3788367.1"/>
    </source>
</evidence>
<evidence type="ECO:0000259" key="8">
    <source>
        <dbReference type="PROSITE" id="PS50011"/>
    </source>
</evidence>
<evidence type="ECO:0000313" key="10">
    <source>
        <dbReference type="Proteomes" id="UP001163798"/>
    </source>
</evidence>
<dbReference type="InterPro" id="IPR000719">
    <property type="entry name" value="Prot_kinase_dom"/>
</dbReference>
<keyword evidence="10" id="KW-1185">Reference proteome</keyword>
<dbReference type="FunFam" id="1.10.510.10:FF:000224">
    <property type="entry name" value="serine/threonine-protein kinase mph1 isoform X1"/>
    <property type="match status" value="1"/>
</dbReference>
<feature type="region of interest" description="Disordered" evidence="7">
    <location>
        <begin position="1"/>
        <end position="219"/>
    </location>
</feature>
<dbReference type="EMBL" id="MU793276">
    <property type="protein sequence ID" value="KAJ3788367.1"/>
    <property type="molecule type" value="Genomic_DNA"/>
</dbReference>
<dbReference type="PANTHER" id="PTHR22974">
    <property type="entry name" value="MIXED LINEAGE PROTEIN KINASE"/>
    <property type="match status" value="1"/>
</dbReference>
<feature type="compositionally biased region" description="Low complexity" evidence="7">
    <location>
        <begin position="193"/>
        <end position="210"/>
    </location>
</feature>
<comment type="caution">
    <text evidence="9">The sequence shown here is derived from an EMBL/GenBank/DDBJ whole genome shotgun (WGS) entry which is preliminary data.</text>
</comment>